<dbReference type="GO" id="GO:0005886">
    <property type="term" value="C:plasma membrane"/>
    <property type="evidence" value="ECO:0007669"/>
    <property type="project" value="UniProtKB-SubCell"/>
</dbReference>
<reference evidence="9" key="2">
    <citation type="journal article" date="2021" name="PeerJ">
        <title>Extensive microbial diversity within the chicken gut microbiome revealed by metagenomics and culture.</title>
        <authorList>
            <person name="Gilroy R."/>
            <person name="Ravi A."/>
            <person name="Getino M."/>
            <person name="Pursley I."/>
            <person name="Horton D.L."/>
            <person name="Alikhan N.F."/>
            <person name="Baker D."/>
            <person name="Gharbi K."/>
            <person name="Hall N."/>
            <person name="Watson M."/>
            <person name="Adriaenssens E.M."/>
            <person name="Foster-Nyarko E."/>
            <person name="Jarju S."/>
            <person name="Secka A."/>
            <person name="Antonio M."/>
            <person name="Oren A."/>
            <person name="Chaudhuri R.R."/>
            <person name="La Ragione R."/>
            <person name="Hildebrand F."/>
            <person name="Pallen M.J."/>
        </authorList>
    </citation>
    <scope>NUCLEOTIDE SEQUENCE</scope>
    <source>
        <strain evidence="9">ChiBcec7-5410</strain>
    </source>
</reference>
<evidence type="ECO:0000313" key="9">
    <source>
        <dbReference type="EMBL" id="HIT94160.1"/>
    </source>
</evidence>
<evidence type="ECO:0000256" key="3">
    <source>
        <dbReference type="ARBA" id="ARBA00022692"/>
    </source>
</evidence>
<evidence type="ECO:0000313" key="10">
    <source>
        <dbReference type="Proteomes" id="UP000824160"/>
    </source>
</evidence>
<dbReference type="PANTHER" id="PTHR12677:SF59">
    <property type="entry name" value="GOLGI APPARATUS MEMBRANE PROTEIN TVP38-RELATED"/>
    <property type="match status" value="1"/>
</dbReference>
<comment type="similarity">
    <text evidence="6">Belongs to the TVP38/TMEM64 family.</text>
</comment>
<dbReference type="Pfam" id="PF09335">
    <property type="entry name" value="VTT_dom"/>
    <property type="match status" value="1"/>
</dbReference>
<dbReference type="PANTHER" id="PTHR12677">
    <property type="entry name" value="GOLGI APPARATUS MEMBRANE PROTEIN TVP38-RELATED"/>
    <property type="match status" value="1"/>
</dbReference>
<dbReference type="EMBL" id="DVLW01000087">
    <property type="protein sequence ID" value="HIT94160.1"/>
    <property type="molecule type" value="Genomic_DNA"/>
</dbReference>
<evidence type="ECO:0000256" key="1">
    <source>
        <dbReference type="ARBA" id="ARBA00004651"/>
    </source>
</evidence>
<keyword evidence="3 6" id="KW-0812">Transmembrane</keyword>
<reference evidence="9" key="1">
    <citation type="submission" date="2020-10" db="EMBL/GenBank/DDBJ databases">
        <authorList>
            <person name="Gilroy R."/>
        </authorList>
    </citation>
    <scope>NUCLEOTIDE SEQUENCE</scope>
    <source>
        <strain evidence="9">ChiBcec7-5410</strain>
    </source>
</reference>
<evidence type="ECO:0000256" key="7">
    <source>
        <dbReference type="SAM" id="MobiDB-lite"/>
    </source>
</evidence>
<feature type="domain" description="VTT" evidence="8">
    <location>
        <begin position="84"/>
        <end position="205"/>
    </location>
</feature>
<dbReference type="AlphaFoldDB" id="A0A9D1H596"/>
<organism evidence="9 10">
    <name type="scientific">Candidatus Faecivivens stercoripullorum</name>
    <dbReference type="NCBI Taxonomy" id="2840805"/>
    <lineage>
        <taxon>Bacteria</taxon>
        <taxon>Bacillati</taxon>
        <taxon>Bacillota</taxon>
        <taxon>Clostridia</taxon>
        <taxon>Eubacteriales</taxon>
        <taxon>Oscillospiraceae</taxon>
        <taxon>Oscillospiraceae incertae sedis</taxon>
        <taxon>Candidatus Faecivivens</taxon>
    </lineage>
</organism>
<feature type="transmembrane region" description="Helical" evidence="6">
    <location>
        <begin position="186"/>
        <end position="206"/>
    </location>
</feature>
<protein>
    <recommendedName>
        <fullName evidence="6">TVP38/TMEM64 family membrane protein</fullName>
    </recommendedName>
</protein>
<name>A0A9D1H596_9FIRM</name>
<comment type="subcellular location">
    <subcellularLocation>
        <location evidence="1 6">Cell membrane</location>
        <topology evidence="1 6">Multi-pass membrane protein</topology>
    </subcellularLocation>
</comment>
<evidence type="ECO:0000256" key="4">
    <source>
        <dbReference type="ARBA" id="ARBA00022989"/>
    </source>
</evidence>
<dbReference type="InterPro" id="IPR015414">
    <property type="entry name" value="TMEM64"/>
</dbReference>
<proteinExistence type="inferred from homology"/>
<dbReference type="InterPro" id="IPR032816">
    <property type="entry name" value="VTT_dom"/>
</dbReference>
<feature type="region of interest" description="Disordered" evidence="7">
    <location>
        <begin position="240"/>
        <end position="267"/>
    </location>
</feature>
<evidence type="ECO:0000256" key="5">
    <source>
        <dbReference type="ARBA" id="ARBA00023136"/>
    </source>
</evidence>
<keyword evidence="4 6" id="KW-1133">Transmembrane helix</keyword>
<gene>
    <name evidence="9" type="ORF">IAC43_03140</name>
</gene>
<evidence type="ECO:0000256" key="2">
    <source>
        <dbReference type="ARBA" id="ARBA00022475"/>
    </source>
</evidence>
<evidence type="ECO:0000259" key="8">
    <source>
        <dbReference type="Pfam" id="PF09335"/>
    </source>
</evidence>
<evidence type="ECO:0000256" key="6">
    <source>
        <dbReference type="RuleBase" id="RU366058"/>
    </source>
</evidence>
<comment type="caution">
    <text evidence="9">The sequence shown here is derived from an EMBL/GenBank/DDBJ whole genome shotgun (WGS) entry which is preliminary data.</text>
</comment>
<feature type="transmembrane region" description="Helical" evidence="6">
    <location>
        <begin position="65"/>
        <end position="84"/>
    </location>
</feature>
<feature type="transmembrane region" description="Helical" evidence="6">
    <location>
        <begin position="155"/>
        <end position="174"/>
    </location>
</feature>
<keyword evidence="5 6" id="KW-0472">Membrane</keyword>
<feature type="transmembrane region" description="Helical" evidence="6">
    <location>
        <begin position="16"/>
        <end position="37"/>
    </location>
</feature>
<feature type="transmembrane region" description="Helical" evidence="6">
    <location>
        <begin position="212"/>
        <end position="233"/>
    </location>
</feature>
<keyword evidence="2 6" id="KW-1003">Cell membrane</keyword>
<accession>A0A9D1H596</accession>
<feature type="transmembrane region" description="Helical" evidence="6">
    <location>
        <begin position="96"/>
        <end position="118"/>
    </location>
</feature>
<dbReference type="Proteomes" id="UP000824160">
    <property type="component" value="Unassembled WGS sequence"/>
</dbReference>
<sequence length="267" mass="29395">MAECDSRQRSRKIKRVLRLIAVVAVILLAVVGTLFLIRNFDALVKIFTSSDPAAEMDRFLDGNRLMGVLVLYGVQIVQILLAFIPGGPMQMVAGALYGGLGGGLILLAGAATASFLIWHLVSRLGQAAIEAFHNREDAGKLSKIRAFRDPKKAEMLVWILFLIPGMPKDLLTYFAPLTPLKCKRFILISTIARCPGIFMTTFASSSLLSGNWWFAAGLYVLMFAAAVFGGWFYRRLHRDSDTEDSGEMGNDRRNEGGSLPQDDFGKD</sequence>